<evidence type="ECO:0000313" key="9">
    <source>
        <dbReference type="Proteomes" id="UP001418222"/>
    </source>
</evidence>
<dbReference type="GO" id="GO:0005829">
    <property type="term" value="C:cytosol"/>
    <property type="evidence" value="ECO:0007669"/>
    <property type="project" value="TreeGrafter"/>
</dbReference>
<dbReference type="Pfam" id="PF00958">
    <property type="entry name" value="GMP_synt_C"/>
    <property type="match status" value="1"/>
</dbReference>
<accession>A0AAP0B5T1</accession>
<gene>
    <name evidence="8" type="ORF">KSP39_PZI017969</name>
</gene>
<keyword evidence="3" id="KW-0332">GMP biosynthesis</keyword>
<evidence type="ECO:0000313" key="8">
    <source>
        <dbReference type="EMBL" id="KAK8928839.1"/>
    </source>
</evidence>
<dbReference type="SUPFAM" id="SSF54810">
    <property type="entry name" value="GMP synthetase C-terminal dimerisation domain"/>
    <property type="match status" value="1"/>
</dbReference>
<protein>
    <recommendedName>
        <fullName evidence="7">GMP synthase C-terminal domain-containing protein</fullName>
    </recommendedName>
</protein>
<dbReference type="InterPro" id="IPR001674">
    <property type="entry name" value="GMP_synth_C"/>
</dbReference>
<dbReference type="PANTHER" id="PTHR11922:SF2">
    <property type="entry name" value="GMP SYNTHASE [GLUTAMINE-HYDROLYZING]"/>
    <property type="match status" value="1"/>
</dbReference>
<feature type="domain" description="GMP synthase C-terminal" evidence="7">
    <location>
        <begin position="71"/>
        <end position="109"/>
    </location>
</feature>
<keyword evidence="9" id="KW-1185">Reference proteome</keyword>
<evidence type="ECO:0000259" key="7">
    <source>
        <dbReference type="Pfam" id="PF00958"/>
    </source>
</evidence>
<feature type="compositionally biased region" description="Polar residues" evidence="6">
    <location>
        <begin position="1"/>
        <end position="11"/>
    </location>
</feature>
<dbReference type="Gene3D" id="3.30.300.10">
    <property type="match status" value="1"/>
</dbReference>
<comment type="caution">
    <text evidence="8">The sequence shown here is derived from an EMBL/GenBank/DDBJ whole genome shotgun (WGS) entry which is preliminary data.</text>
</comment>
<name>A0AAP0B5T1_9ASPA</name>
<keyword evidence="1" id="KW-0436">Ligase</keyword>
<dbReference type="EMBL" id="JBBWWQ010000015">
    <property type="protein sequence ID" value="KAK8928839.1"/>
    <property type="molecule type" value="Genomic_DNA"/>
</dbReference>
<keyword evidence="5" id="KW-0067">ATP-binding</keyword>
<dbReference type="GO" id="GO:0005524">
    <property type="term" value="F:ATP binding"/>
    <property type="evidence" value="ECO:0007669"/>
    <property type="project" value="UniProtKB-KW"/>
</dbReference>
<evidence type="ECO:0000256" key="1">
    <source>
        <dbReference type="ARBA" id="ARBA00022598"/>
    </source>
</evidence>
<organism evidence="8 9">
    <name type="scientific">Platanthera zijinensis</name>
    <dbReference type="NCBI Taxonomy" id="2320716"/>
    <lineage>
        <taxon>Eukaryota</taxon>
        <taxon>Viridiplantae</taxon>
        <taxon>Streptophyta</taxon>
        <taxon>Embryophyta</taxon>
        <taxon>Tracheophyta</taxon>
        <taxon>Spermatophyta</taxon>
        <taxon>Magnoliopsida</taxon>
        <taxon>Liliopsida</taxon>
        <taxon>Asparagales</taxon>
        <taxon>Orchidaceae</taxon>
        <taxon>Orchidoideae</taxon>
        <taxon>Orchideae</taxon>
        <taxon>Orchidinae</taxon>
        <taxon>Platanthera</taxon>
    </lineage>
</organism>
<evidence type="ECO:0000256" key="2">
    <source>
        <dbReference type="ARBA" id="ARBA00022741"/>
    </source>
</evidence>
<evidence type="ECO:0000256" key="3">
    <source>
        <dbReference type="ARBA" id="ARBA00022749"/>
    </source>
</evidence>
<dbReference type="Proteomes" id="UP001418222">
    <property type="component" value="Unassembled WGS sequence"/>
</dbReference>
<evidence type="ECO:0000256" key="4">
    <source>
        <dbReference type="ARBA" id="ARBA00022755"/>
    </source>
</evidence>
<dbReference type="GO" id="GO:0003921">
    <property type="term" value="F:GMP synthase activity"/>
    <property type="evidence" value="ECO:0007669"/>
    <property type="project" value="TreeGrafter"/>
</dbReference>
<proteinExistence type="predicted"/>
<feature type="region of interest" description="Disordered" evidence="6">
    <location>
        <begin position="1"/>
        <end position="27"/>
    </location>
</feature>
<keyword evidence="2" id="KW-0547">Nucleotide-binding</keyword>
<reference evidence="8 9" key="1">
    <citation type="journal article" date="2022" name="Nat. Plants">
        <title>Genomes of leafy and leafless Platanthera orchids illuminate the evolution of mycoheterotrophy.</title>
        <authorList>
            <person name="Li M.H."/>
            <person name="Liu K.W."/>
            <person name="Li Z."/>
            <person name="Lu H.C."/>
            <person name="Ye Q.L."/>
            <person name="Zhang D."/>
            <person name="Wang J.Y."/>
            <person name="Li Y.F."/>
            <person name="Zhong Z.M."/>
            <person name="Liu X."/>
            <person name="Yu X."/>
            <person name="Liu D.K."/>
            <person name="Tu X.D."/>
            <person name="Liu B."/>
            <person name="Hao Y."/>
            <person name="Liao X.Y."/>
            <person name="Jiang Y.T."/>
            <person name="Sun W.H."/>
            <person name="Chen J."/>
            <person name="Chen Y.Q."/>
            <person name="Ai Y."/>
            <person name="Zhai J.W."/>
            <person name="Wu S.S."/>
            <person name="Zhou Z."/>
            <person name="Hsiao Y.Y."/>
            <person name="Wu W.L."/>
            <person name="Chen Y.Y."/>
            <person name="Lin Y.F."/>
            <person name="Hsu J.L."/>
            <person name="Li C.Y."/>
            <person name="Wang Z.W."/>
            <person name="Zhao X."/>
            <person name="Zhong W.Y."/>
            <person name="Ma X.K."/>
            <person name="Ma L."/>
            <person name="Huang J."/>
            <person name="Chen G.Z."/>
            <person name="Huang M.Z."/>
            <person name="Huang L."/>
            <person name="Peng D.H."/>
            <person name="Luo Y.B."/>
            <person name="Zou S.Q."/>
            <person name="Chen S.P."/>
            <person name="Lan S."/>
            <person name="Tsai W.C."/>
            <person name="Van de Peer Y."/>
            <person name="Liu Z.J."/>
        </authorList>
    </citation>
    <scope>NUCLEOTIDE SEQUENCE [LARGE SCALE GENOMIC DNA]</scope>
    <source>
        <strain evidence="8">Lor287</strain>
    </source>
</reference>
<sequence>MAYSPDTSSTDVLKPAASSFSSSRSRYSSYYDTGINAPHCITPPLPVSVIVSLTATLIPIDDTPPASRDACLTVFLPVGTVGVQGDQRTYGYLVVLREITSEDGMTADW</sequence>
<feature type="compositionally biased region" description="Low complexity" evidence="6">
    <location>
        <begin position="18"/>
        <end position="27"/>
    </location>
</feature>
<dbReference type="AlphaFoldDB" id="A0AAP0B5T1"/>
<dbReference type="PANTHER" id="PTHR11922">
    <property type="entry name" value="GMP SYNTHASE-RELATED"/>
    <property type="match status" value="1"/>
</dbReference>
<evidence type="ECO:0000256" key="5">
    <source>
        <dbReference type="ARBA" id="ARBA00022840"/>
    </source>
</evidence>
<evidence type="ECO:0000256" key="6">
    <source>
        <dbReference type="SAM" id="MobiDB-lite"/>
    </source>
</evidence>
<keyword evidence="4" id="KW-0658">Purine biosynthesis</keyword>